<dbReference type="InterPro" id="IPR012338">
    <property type="entry name" value="Beta-lactam/transpept-like"/>
</dbReference>
<sequence>MSVERRLDEVIDRFLTSGRVTGTVVLVYQHGEPIFRRAAGFADREAGVPVQFDTIFRLASVTKPIVAATALAMIDRGLMALSDRVADHLPWFRPKTPDGAVADITIHQLLTHTSGLVYDLALELLPADRAISCGLLDTDLDYEGNFGRHNAVPLAFAPGTQWAYSFATDILGAVIAKVHGGSLEEAVVTYIAGPLGMADSRFHVTDTARLAVPYTDSQPAAVRMSDPYFAPEEAGWTLGFSPSRIFNGKAFQSGGAGMAGTAGDIIAFLETLRTGGKDVLRAETVQAGLANRIGALVTDSGSKFGYFGAVVEDPIGALTPQSPGTVRWGGVYGHSWSIDPAKGLTVLSMTNNALEGCMGEFPDRIVEAVYGV</sequence>
<gene>
    <name evidence="2" type="ORF">ADU59_17280</name>
</gene>
<evidence type="ECO:0000313" key="3">
    <source>
        <dbReference type="Proteomes" id="UP000093111"/>
    </source>
</evidence>
<dbReference type="InterPro" id="IPR050789">
    <property type="entry name" value="Diverse_Enzym_Activities"/>
</dbReference>
<organism evidence="2 3">
    <name type="scientific">Pararhizobium polonicum</name>
    <dbReference type="NCBI Taxonomy" id="1612624"/>
    <lineage>
        <taxon>Bacteria</taxon>
        <taxon>Pseudomonadati</taxon>
        <taxon>Pseudomonadota</taxon>
        <taxon>Alphaproteobacteria</taxon>
        <taxon>Hyphomicrobiales</taxon>
        <taxon>Rhizobiaceae</taxon>
        <taxon>Rhizobium/Agrobacterium group</taxon>
        <taxon>Pararhizobium</taxon>
    </lineage>
</organism>
<accession>A0A1C7NZH1</accession>
<evidence type="ECO:0000313" key="2">
    <source>
        <dbReference type="EMBL" id="OBZ94415.1"/>
    </source>
</evidence>
<protein>
    <recommendedName>
        <fullName evidence="1">Beta-lactamase-related domain-containing protein</fullName>
    </recommendedName>
</protein>
<dbReference type="AlphaFoldDB" id="A0A1C7NZH1"/>
<feature type="domain" description="Beta-lactamase-related" evidence="1">
    <location>
        <begin position="7"/>
        <end position="352"/>
    </location>
</feature>
<dbReference type="InterPro" id="IPR001466">
    <property type="entry name" value="Beta-lactam-related"/>
</dbReference>
<dbReference type="RefSeq" id="WP_068955376.1">
    <property type="nucleotide sequence ID" value="NZ_LGLV01000010.1"/>
</dbReference>
<dbReference type="OrthoDB" id="9808046at2"/>
<dbReference type="PANTHER" id="PTHR43283:SF3">
    <property type="entry name" value="BETA-LACTAMASE FAMILY PROTEIN (AFU_ORTHOLOGUE AFUA_5G07500)"/>
    <property type="match status" value="1"/>
</dbReference>
<reference evidence="2 3" key="1">
    <citation type="journal article" date="2016" name="Syst. Appl. Microbiol.">
        <title>Pararhizobium polonicum sp. nov. isolated from tumors on stone fruit rootstocks.</title>
        <authorList>
            <person name="Pulawska J."/>
            <person name="Kuzmanovic N."/>
            <person name="Willems A."/>
            <person name="Pothier J.F."/>
        </authorList>
    </citation>
    <scope>NUCLEOTIDE SEQUENCE [LARGE SCALE GENOMIC DNA]</scope>
    <source>
        <strain evidence="2 3">F5.1</strain>
    </source>
</reference>
<dbReference type="Proteomes" id="UP000093111">
    <property type="component" value="Unassembled WGS sequence"/>
</dbReference>
<dbReference type="EMBL" id="LGLV01000010">
    <property type="protein sequence ID" value="OBZ94415.1"/>
    <property type="molecule type" value="Genomic_DNA"/>
</dbReference>
<dbReference type="PATRIC" id="fig|1612624.7.peg.5394"/>
<dbReference type="Gene3D" id="3.40.710.10">
    <property type="entry name" value="DD-peptidase/beta-lactamase superfamily"/>
    <property type="match status" value="1"/>
</dbReference>
<comment type="caution">
    <text evidence="2">The sequence shown here is derived from an EMBL/GenBank/DDBJ whole genome shotgun (WGS) entry which is preliminary data.</text>
</comment>
<name>A0A1C7NZH1_9HYPH</name>
<proteinExistence type="predicted"/>
<dbReference type="Pfam" id="PF00144">
    <property type="entry name" value="Beta-lactamase"/>
    <property type="match status" value="1"/>
</dbReference>
<keyword evidence="3" id="KW-1185">Reference proteome</keyword>
<dbReference type="PANTHER" id="PTHR43283">
    <property type="entry name" value="BETA-LACTAMASE-RELATED"/>
    <property type="match status" value="1"/>
</dbReference>
<dbReference type="STRING" id="1612624.ADU59_17280"/>
<dbReference type="SUPFAM" id="SSF56601">
    <property type="entry name" value="beta-lactamase/transpeptidase-like"/>
    <property type="match status" value="1"/>
</dbReference>
<evidence type="ECO:0000259" key="1">
    <source>
        <dbReference type="Pfam" id="PF00144"/>
    </source>
</evidence>